<dbReference type="RefSeq" id="WP_013123412.1">
    <property type="nucleotide sequence ID" value="NZ_JAFKMR010000024.1"/>
</dbReference>
<gene>
    <name evidence="2" type="ORF">J0I24_12380</name>
</gene>
<accession>A0A8I1SW68</accession>
<comment type="caution">
    <text evidence="2">The sequence shown here is derived from an EMBL/GenBank/DDBJ whole genome shotgun (WGS) entry which is preliminary data.</text>
</comment>
<protein>
    <submittedName>
        <fullName evidence="2">Uncharacterized protein</fullName>
    </submittedName>
</protein>
<keyword evidence="1" id="KW-0812">Transmembrane</keyword>
<proteinExistence type="predicted"/>
<organism evidence="2 3">
    <name type="scientific">Thiomonas arsenitoxydans (strain DSM 22701 / CIP 110005 / 3As)</name>
    <dbReference type="NCBI Taxonomy" id="426114"/>
    <lineage>
        <taxon>Bacteria</taxon>
        <taxon>Pseudomonadati</taxon>
        <taxon>Pseudomonadota</taxon>
        <taxon>Betaproteobacteria</taxon>
        <taxon>Burkholderiales</taxon>
        <taxon>Thiomonas</taxon>
    </lineage>
</organism>
<name>A0A8I1SW68_THIA3</name>
<evidence type="ECO:0000313" key="2">
    <source>
        <dbReference type="EMBL" id="MBN8745087.1"/>
    </source>
</evidence>
<sequence length="111" mass="12008">MLRVLIIECLLFALLGAVAFRLLYAFIARTWAVWGISLLLIALISALTSGAVDPRWVQEFGGDSLTGFSPGMLLAARAVAWIVGCVLAWLALRRRAALGLEQPENMPPGND</sequence>
<dbReference type="Proteomes" id="UP000664800">
    <property type="component" value="Unassembled WGS sequence"/>
</dbReference>
<evidence type="ECO:0000256" key="1">
    <source>
        <dbReference type="SAM" id="Phobius"/>
    </source>
</evidence>
<feature type="transmembrane region" description="Helical" evidence="1">
    <location>
        <begin position="72"/>
        <end position="92"/>
    </location>
</feature>
<reference evidence="2" key="1">
    <citation type="submission" date="2021-02" db="EMBL/GenBank/DDBJ databases">
        <title>Thiocyanate and organic carbon inputs drive convergent selection for specific autotrophic Afipia and Thiobacillus strains within complex microbiomes.</title>
        <authorList>
            <person name="Huddy R.J."/>
            <person name="Sachdeva R."/>
            <person name="Kadzinga F."/>
            <person name="Kantor R.S."/>
            <person name="Harrison S.T.L."/>
            <person name="Banfield J.F."/>
        </authorList>
    </citation>
    <scope>NUCLEOTIDE SEQUENCE</scope>
    <source>
        <strain evidence="2">SCN18_13_7_16_R3_B_64_19</strain>
    </source>
</reference>
<feature type="transmembrane region" description="Helical" evidence="1">
    <location>
        <begin position="31"/>
        <end position="52"/>
    </location>
</feature>
<dbReference type="EMBL" id="JAFKMR010000024">
    <property type="protein sequence ID" value="MBN8745087.1"/>
    <property type="molecule type" value="Genomic_DNA"/>
</dbReference>
<keyword evidence="1" id="KW-0472">Membrane</keyword>
<evidence type="ECO:0000313" key="3">
    <source>
        <dbReference type="Proteomes" id="UP000664800"/>
    </source>
</evidence>
<dbReference type="AlphaFoldDB" id="A0A8I1SW68"/>
<feature type="transmembrane region" description="Helical" evidence="1">
    <location>
        <begin position="6"/>
        <end position="24"/>
    </location>
</feature>
<keyword evidence="1" id="KW-1133">Transmembrane helix</keyword>